<dbReference type="InterPro" id="IPR036568">
    <property type="entry name" value="GGCT-like_sf"/>
</dbReference>
<dbReference type="SUPFAM" id="SSF110857">
    <property type="entry name" value="Gamma-glutamyl cyclotransferase-like"/>
    <property type="match status" value="1"/>
</dbReference>
<feature type="binding site" evidence="2">
    <location>
        <position position="138"/>
    </location>
    <ligand>
        <name>substrate</name>
    </ligand>
</feature>
<sequence length="192" mass="20627">MDITTAFTRYGRPDRQYCFAYASNMHPEQIGARCATPRMVTVARLSDHTLAFFGKNRVWDGGMETVVAAPGREVWGVLYELTFGDAASLDIWCGARLDGGGVYFHYPVRLLDASGGRHAAVLYKKDVQGPPVPPSREYLAYILSGAAARGLPAAYLAQLKNLSAAPARYPVPRAGGIARGVLQEATCATCAG</sequence>
<dbReference type="PANTHER" id="PTHR12935">
    <property type="entry name" value="GAMMA-GLUTAMYLCYCLOTRANSFERASE"/>
    <property type="match status" value="1"/>
</dbReference>
<dbReference type="Gene3D" id="3.10.490.10">
    <property type="entry name" value="Gamma-glutamyl cyclotransferase-like"/>
    <property type="match status" value="1"/>
</dbReference>
<organism evidence="3 4">
    <name type="scientific">Desulfovibrio legallii</name>
    <dbReference type="NCBI Taxonomy" id="571438"/>
    <lineage>
        <taxon>Bacteria</taxon>
        <taxon>Pseudomonadati</taxon>
        <taxon>Thermodesulfobacteriota</taxon>
        <taxon>Desulfovibrionia</taxon>
        <taxon>Desulfovibrionales</taxon>
        <taxon>Desulfovibrionaceae</taxon>
        <taxon>Desulfovibrio</taxon>
    </lineage>
</organism>
<dbReference type="RefSeq" id="WP_092152534.1">
    <property type="nucleotide sequence ID" value="NZ_FNBX01000001.1"/>
</dbReference>
<dbReference type="STRING" id="571438.SAMN05192586_101163"/>
<dbReference type="OrthoDB" id="141582at2"/>
<proteinExistence type="predicted"/>
<evidence type="ECO:0000256" key="2">
    <source>
        <dbReference type="PIRSR" id="PIRSR617939-2"/>
    </source>
</evidence>
<dbReference type="Proteomes" id="UP000199355">
    <property type="component" value="Unassembled WGS sequence"/>
</dbReference>
<evidence type="ECO:0000256" key="1">
    <source>
        <dbReference type="ARBA" id="ARBA00023239"/>
    </source>
</evidence>
<dbReference type="InterPro" id="IPR013024">
    <property type="entry name" value="GGCT-like"/>
</dbReference>
<evidence type="ECO:0000313" key="3">
    <source>
        <dbReference type="EMBL" id="SDF08022.1"/>
    </source>
</evidence>
<dbReference type="Pfam" id="PF13772">
    <property type="entry name" value="AIG2_2"/>
    <property type="match status" value="1"/>
</dbReference>
<accession>A0A1G7I5Q3</accession>
<protein>
    <submittedName>
        <fullName evidence="3">AIG2-like family protein</fullName>
    </submittedName>
</protein>
<dbReference type="EMBL" id="FNBX01000001">
    <property type="protein sequence ID" value="SDF08022.1"/>
    <property type="molecule type" value="Genomic_DNA"/>
</dbReference>
<dbReference type="InterPro" id="IPR017939">
    <property type="entry name" value="G-Glutamylcylcotransferase"/>
</dbReference>
<dbReference type="PANTHER" id="PTHR12935:SF0">
    <property type="entry name" value="GAMMA-GLUTAMYLCYCLOTRANSFERASE"/>
    <property type="match status" value="1"/>
</dbReference>
<dbReference type="GO" id="GO:0003839">
    <property type="term" value="F:gamma-glutamylcyclotransferase activity"/>
    <property type="evidence" value="ECO:0007669"/>
    <property type="project" value="InterPro"/>
</dbReference>
<gene>
    <name evidence="3" type="ORF">SAMN05192586_101163</name>
</gene>
<keyword evidence="1" id="KW-0456">Lyase</keyword>
<evidence type="ECO:0000313" key="4">
    <source>
        <dbReference type="Proteomes" id="UP000199355"/>
    </source>
</evidence>
<dbReference type="AlphaFoldDB" id="A0A1G7I5Q3"/>
<keyword evidence="4" id="KW-1185">Reference proteome</keyword>
<name>A0A1G7I5Q3_9BACT</name>
<reference evidence="4" key="1">
    <citation type="submission" date="2016-10" db="EMBL/GenBank/DDBJ databases">
        <authorList>
            <person name="Varghese N."/>
            <person name="Submissions S."/>
        </authorList>
    </citation>
    <scope>NUCLEOTIDE SEQUENCE [LARGE SCALE GENOMIC DNA]</scope>
    <source>
        <strain evidence="4">KHC7</strain>
    </source>
</reference>
<dbReference type="CDD" id="cd06661">
    <property type="entry name" value="GGCT_like"/>
    <property type="match status" value="1"/>
</dbReference>